<dbReference type="EMBL" id="ML120508">
    <property type="protein sequence ID" value="RPA90977.1"/>
    <property type="molecule type" value="Genomic_DNA"/>
</dbReference>
<dbReference type="Proteomes" id="UP000276215">
    <property type="component" value="Unassembled WGS sequence"/>
</dbReference>
<dbReference type="AlphaFoldDB" id="A0A3N4J181"/>
<evidence type="ECO:0000313" key="2">
    <source>
        <dbReference type="Proteomes" id="UP000276215"/>
    </source>
</evidence>
<proteinExistence type="predicted"/>
<accession>A0A3N4J181</accession>
<protein>
    <submittedName>
        <fullName evidence="1">Uncharacterized protein</fullName>
    </submittedName>
</protein>
<gene>
    <name evidence="1" type="ORF">L873DRAFT_1820187</name>
</gene>
<name>A0A3N4J181_9PEZI</name>
<evidence type="ECO:0000313" key="1">
    <source>
        <dbReference type="EMBL" id="RPA90977.1"/>
    </source>
</evidence>
<sequence>MASERSMEKLVAASEKSMRREVTVAKCEIKVAMVKEVHASGDRILHKLDQLKGIK</sequence>
<keyword evidence="2" id="KW-1185">Reference proteome</keyword>
<organism evidence="1 2">
    <name type="scientific">Choiromyces venosus 120613-1</name>
    <dbReference type="NCBI Taxonomy" id="1336337"/>
    <lineage>
        <taxon>Eukaryota</taxon>
        <taxon>Fungi</taxon>
        <taxon>Dikarya</taxon>
        <taxon>Ascomycota</taxon>
        <taxon>Pezizomycotina</taxon>
        <taxon>Pezizomycetes</taxon>
        <taxon>Pezizales</taxon>
        <taxon>Tuberaceae</taxon>
        <taxon>Choiromyces</taxon>
    </lineage>
</organism>
<reference evidence="1 2" key="1">
    <citation type="journal article" date="2018" name="Nat. Ecol. Evol.">
        <title>Pezizomycetes genomes reveal the molecular basis of ectomycorrhizal truffle lifestyle.</title>
        <authorList>
            <person name="Murat C."/>
            <person name="Payen T."/>
            <person name="Noel B."/>
            <person name="Kuo A."/>
            <person name="Morin E."/>
            <person name="Chen J."/>
            <person name="Kohler A."/>
            <person name="Krizsan K."/>
            <person name="Balestrini R."/>
            <person name="Da Silva C."/>
            <person name="Montanini B."/>
            <person name="Hainaut M."/>
            <person name="Levati E."/>
            <person name="Barry K.W."/>
            <person name="Belfiori B."/>
            <person name="Cichocki N."/>
            <person name="Clum A."/>
            <person name="Dockter R.B."/>
            <person name="Fauchery L."/>
            <person name="Guy J."/>
            <person name="Iotti M."/>
            <person name="Le Tacon F."/>
            <person name="Lindquist E.A."/>
            <person name="Lipzen A."/>
            <person name="Malagnac F."/>
            <person name="Mello A."/>
            <person name="Molinier V."/>
            <person name="Miyauchi S."/>
            <person name="Poulain J."/>
            <person name="Riccioni C."/>
            <person name="Rubini A."/>
            <person name="Sitrit Y."/>
            <person name="Splivallo R."/>
            <person name="Traeger S."/>
            <person name="Wang M."/>
            <person name="Zifcakova L."/>
            <person name="Wipf D."/>
            <person name="Zambonelli A."/>
            <person name="Paolocci F."/>
            <person name="Nowrousian M."/>
            <person name="Ottonello S."/>
            <person name="Baldrian P."/>
            <person name="Spatafora J.W."/>
            <person name="Henrissat B."/>
            <person name="Nagy L.G."/>
            <person name="Aury J.M."/>
            <person name="Wincker P."/>
            <person name="Grigoriev I.V."/>
            <person name="Bonfante P."/>
            <person name="Martin F.M."/>
        </authorList>
    </citation>
    <scope>NUCLEOTIDE SEQUENCE [LARGE SCALE GENOMIC DNA]</scope>
    <source>
        <strain evidence="1 2">120613-1</strain>
    </source>
</reference>